<keyword evidence="2" id="KW-1185">Reference proteome</keyword>
<dbReference type="EMBL" id="CP019706">
    <property type="protein sequence ID" value="ARJ42710.1"/>
    <property type="molecule type" value="Genomic_DNA"/>
</dbReference>
<dbReference type="InterPro" id="IPR010351">
    <property type="entry name" value="DUF943"/>
</dbReference>
<dbReference type="Proteomes" id="UP000192900">
    <property type="component" value="Chromosome"/>
</dbReference>
<proteinExistence type="predicted"/>
<dbReference type="AlphaFoldDB" id="A0A1W6B6I1"/>
<name>A0A1W6B6I1_9GAMM</name>
<evidence type="ECO:0000313" key="1">
    <source>
        <dbReference type="EMBL" id="ARJ42710.1"/>
    </source>
</evidence>
<gene>
    <name evidence="1" type="ORF">B1H58_12210</name>
</gene>
<dbReference type="Pfam" id="PF06092">
    <property type="entry name" value="DUF943"/>
    <property type="match status" value="1"/>
</dbReference>
<dbReference type="KEGG" id="palh:B1H58_12210"/>
<dbReference type="OrthoDB" id="6519293at2"/>
<dbReference type="RefSeq" id="WP_085070624.1">
    <property type="nucleotide sequence ID" value="NZ_CP019706.1"/>
</dbReference>
<accession>A0A1W6B6I1</accession>
<sequence>MMIRNKKKLFVLLLVGCALLAYVIRIYLRPVEIVAVHEEGNFSSVLVKTFPFTDKRKIDWWLKNKDMLKEKYGIPRPDSDGSFTVIFWDFGDGYKETDGYDRLCFKDMKPPKNCIDKNSFMFVKNGKNTGMAFWVDDGIYRVKKSGEMVKTRYK</sequence>
<evidence type="ECO:0000313" key="2">
    <source>
        <dbReference type="Proteomes" id="UP000192900"/>
    </source>
</evidence>
<protein>
    <submittedName>
        <fullName evidence="1">Uncharacterized protein</fullName>
    </submittedName>
</protein>
<reference evidence="1 2" key="1">
    <citation type="submission" date="2017-02" db="EMBL/GenBank/DDBJ databases">
        <title>Complete genome sequence of the drought resistance-promoting endophyte Pantoea alhagi LTYR-11Z.</title>
        <authorList>
            <person name="Zhang L."/>
        </authorList>
    </citation>
    <scope>NUCLEOTIDE SEQUENCE [LARGE SCALE GENOMIC DNA]</scope>
    <source>
        <strain evidence="1 2">LTYR-11Z</strain>
    </source>
</reference>
<organism evidence="1 2">
    <name type="scientific">Pantoea alhagi</name>
    <dbReference type="NCBI Taxonomy" id="1891675"/>
    <lineage>
        <taxon>Bacteria</taxon>
        <taxon>Pseudomonadati</taxon>
        <taxon>Pseudomonadota</taxon>
        <taxon>Gammaproteobacteria</taxon>
        <taxon>Enterobacterales</taxon>
        <taxon>Erwiniaceae</taxon>
        <taxon>Pantoea</taxon>
    </lineage>
</organism>